<keyword evidence="4" id="KW-0479">Metal-binding</keyword>
<evidence type="ECO:0000259" key="12">
    <source>
        <dbReference type="Pfam" id="PF12851"/>
    </source>
</evidence>
<dbReference type="Pfam" id="PF12851">
    <property type="entry name" value="Tet_JBP"/>
    <property type="match status" value="1"/>
</dbReference>
<dbReference type="EMBL" id="JAOPGA020001117">
    <property type="protein sequence ID" value="KAL0485200.1"/>
    <property type="molecule type" value="Genomic_DNA"/>
</dbReference>
<comment type="subcellular location">
    <subcellularLocation>
        <location evidence="2">Nucleus</location>
    </subcellularLocation>
</comment>
<evidence type="ECO:0000313" key="13">
    <source>
        <dbReference type="EMBL" id="KAL0485200.1"/>
    </source>
</evidence>
<feature type="domain" description="2OGFeDO JBP1/TET oxygenase" evidence="12">
    <location>
        <begin position="239"/>
        <end position="367"/>
    </location>
</feature>
<evidence type="ECO:0000256" key="7">
    <source>
        <dbReference type="ARBA" id="ARBA00023004"/>
    </source>
</evidence>
<comment type="caution">
    <text evidence="13">The sequence shown here is derived from an EMBL/GenBank/DDBJ whole genome shotgun (WGS) entry which is preliminary data.</text>
</comment>
<protein>
    <recommendedName>
        <fullName evidence="3">thymine dioxygenase</fullName>
        <ecNumber evidence="3">1.14.11.6</ecNumber>
    </recommendedName>
</protein>
<dbReference type="GO" id="GO:0003677">
    <property type="term" value="F:DNA binding"/>
    <property type="evidence" value="ECO:0007669"/>
    <property type="project" value="UniProtKB-KW"/>
</dbReference>
<name>A0AAW2Z6Z7_9EUKA</name>
<reference evidence="13 14" key="1">
    <citation type="submission" date="2024-03" db="EMBL/GenBank/DDBJ databases">
        <title>The Acrasis kona genome and developmental transcriptomes reveal deep origins of eukaryotic multicellular pathways.</title>
        <authorList>
            <person name="Sheikh S."/>
            <person name="Fu C.-J."/>
            <person name="Brown M.W."/>
            <person name="Baldauf S.L."/>
        </authorList>
    </citation>
    <scope>NUCLEOTIDE SEQUENCE [LARGE SCALE GENOMIC DNA]</scope>
    <source>
        <strain evidence="13 14">ATCC MYA-3509</strain>
    </source>
</reference>
<dbReference type="AlphaFoldDB" id="A0AAW2Z6Z7"/>
<feature type="compositionally biased region" description="Polar residues" evidence="11">
    <location>
        <begin position="48"/>
        <end position="74"/>
    </location>
</feature>
<keyword evidence="6" id="KW-0560">Oxidoreductase</keyword>
<dbReference type="GO" id="GO:0046872">
    <property type="term" value="F:metal ion binding"/>
    <property type="evidence" value="ECO:0007669"/>
    <property type="project" value="UniProtKB-KW"/>
</dbReference>
<dbReference type="GO" id="GO:0050341">
    <property type="term" value="F:thymine dioxygenase activity"/>
    <property type="evidence" value="ECO:0007669"/>
    <property type="project" value="UniProtKB-EC"/>
</dbReference>
<evidence type="ECO:0000256" key="9">
    <source>
        <dbReference type="ARBA" id="ARBA00023242"/>
    </source>
</evidence>
<comment type="catalytic activity">
    <reaction evidence="10">
        <text>thymine + 2-oxoglutarate + O2 = 5-hydroxymethyluracil + succinate + CO2</text>
        <dbReference type="Rhea" id="RHEA:10316"/>
        <dbReference type="ChEBI" id="CHEBI:15379"/>
        <dbReference type="ChEBI" id="CHEBI:16526"/>
        <dbReference type="ChEBI" id="CHEBI:16810"/>
        <dbReference type="ChEBI" id="CHEBI:16964"/>
        <dbReference type="ChEBI" id="CHEBI:17821"/>
        <dbReference type="ChEBI" id="CHEBI:30031"/>
        <dbReference type="EC" id="1.14.11.6"/>
    </reaction>
</comment>
<dbReference type="Proteomes" id="UP001431209">
    <property type="component" value="Unassembled WGS sequence"/>
</dbReference>
<keyword evidence="8" id="KW-0238">DNA-binding</keyword>
<evidence type="ECO:0000313" key="14">
    <source>
        <dbReference type="Proteomes" id="UP001431209"/>
    </source>
</evidence>
<sequence length="410" mass="47937">MKKRPFRECKSKHQSKLLKSDDDVTKSLKGDDDVKHQHGRFASPRGLQENTPDGSACELSQQQRLGHQESQQQLDEPKRKKKWISNETPQQLFNGYVKYYRKEIDKFNRKNIWHVKLEDIVKKTVPLEKVKSKRKWDKYSTRTILSDVDYKDLVLYWPKFFTPDENMFLKQYTSAIATVIPFTKCNQQRHEHEEVDVDGFEVPKVGTFHAAYWYEKGQAKSKDKTVLGSKLHYSQEILNCRTMKIAAVLKAFDPCVYDLYLERLNKLLNSNVENKLGFGQYNPFSGRAFNINQQSTIHRDLYDCALGWTALHCFGSFSNGNFRIPLLNACFDYNAGDLILFRSSPLHHFVDKWEGESRYSIVHFFHQSLIDDIKVNGIDDPLFVAEAAKFLQKLEEEGHQLEYSLEQEDK</sequence>
<dbReference type="GO" id="GO:0070580">
    <property type="term" value="P:base J metabolic process"/>
    <property type="evidence" value="ECO:0007669"/>
    <property type="project" value="UniProtKB-ARBA"/>
</dbReference>
<keyword evidence="14" id="KW-1185">Reference proteome</keyword>
<dbReference type="EC" id="1.14.11.6" evidence="3"/>
<dbReference type="GO" id="GO:0005634">
    <property type="term" value="C:nucleus"/>
    <property type="evidence" value="ECO:0007669"/>
    <property type="project" value="UniProtKB-SubCell"/>
</dbReference>
<proteinExistence type="predicted"/>
<evidence type="ECO:0000256" key="1">
    <source>
        <dbReference type="ARBA" id="ARBA00001954"/>
    </source>
</evidence>
<evidence type="ECO:0000256" key="10">
    <source>
        <dbReference type="ARBA" id="ARBA00048837"/>
    </source>
</evidence>
<evidence type="ECO:0000256" key="2">
    <source>
        <dbReference type="ARBA" id="ARBA00004123"/>
    </source>
</evidence>
<accession>A0AAW2Z6Z7</accession>
<evidence type="ECO:0000256" key="6">
    <source>
        <dbReference type="ARBA" id="ARBA00023002"/>
    </source>
</evidence>
<evidence type="ECO:0000256" key="11">
    <source>
        <dbReference type="SAM" id="MobiDB-lite"/>
    </source>
</evidence>
<evidence type="ECO:0000256" key="5">
    <source>
        <dbReference type="ARBA" id="ARBA00022964"/>
    </source>
</evidence>
<evidence type="ECO:0000256" key="3">
    <source>
        <dbReference type="ARBA" id="ARBA00012263"/>
    </source>
</evidence>
<gene>
    <name evidence="13" type="ORF">AKO1_004275</name>
</gene>
<evidence type="ECO:0000256" key="8">
    <source>
        <dbReference type="ARBA" id="ARBA00023125"/>
    </source>
</evidence>
<comment type="cofactor">
    <cofactor evidence="1">
        <name>Fe(2+)</name>
        <dbReference type="ChEBI" id="CHEBI:29033"/>
    </cofactor>
</comment>
<keyword evidence="5" id="KW-0223">Dioxygenase</keyword>
<keyword evidence="9" id="KW-0539">Nucleus</keyword>
<feature type="region of interest" description="Disordered" evidence="11">
    <location>
        <begin position="1"/>
        <end position="83"/>
    </location>
</feature>
<feature type="compositionally biased region" description="Basic and acidic residues" evidence="11">
    <location>
        <begin position="1"/>
        <end position="11"/>
    </location>
</feature>
<organism evidence="13 14">
    <name type="scientific">Acrasis kona</name>
    <dbReference type="NCBI Taxonomy" id="1008807"/>
    <lineage>
        <taxon>Eukaryota</taxon>
        <taxon>Discoba</taxon>
        <taxon>Heterolobosea</taxon>
        <taxon>Tetramitia</taxon>
        <taxon>Eutetramitia</taxon>
        <taxon>Acrasidae</taxon>
        <taxon>Acrasis</taxon>
    </lineage>
</organism>
<dbReference type="InterPro" id="IPR024779">
    <property type="entry name" value="2OGFeDO_JBP1/TET_oxygenase_dom"/>
</dbReference>
<keyword evidence="7" id="KW-0408">Iron</keyword>
<dbReference type="Gene3D" id="3.60.130.30">
    <property type="match status" value="1"/>
</dbReference>
<feature type="compositionally biased region" description="Basic and acidic residues" evidence="11">
    <location>
        <begin position="18"/>
        <end position="36"/>
    </location>
</feature>
<evidence type="ECO:0000256" key="4">
    <source>
        <dbReference type="ARBA" id="ARBA00022723"/>
    </source>
</evidence>